<dbReference type="Gene3D" id="1.20.1070.10">
    <property type="entry name" value="Rhodopsin 7-helix transmembrane proteins"/>
    <property type="match status" value="1"/>
</dbReference>
<comment type="subcellular location">
    <subcellularLocation>
        <location evidence="1">Membrane</location>
    </subcellularLocation>
</comment>
<keyword evidence="7" id="KW-1185">Reference proteome</keyword>
<evidence type="ECO:0000313" key="8">
    <source>
        <dbReference type="WBParaSite" id="nRc.2.0.1.t32875-RA"/>
    </source>
</evidence>
<dbReference type="InterPro" id="IPR017452">
    <property type="entry name" value="GPCR_Rhodpsn_7TM"/>
</dbReference>
<dbReference type="Proteomes" id="UP000887565">
    <property type="component" value="Unplaced"/>
</dbReference>
<dbReference type="PANTHER" id="PTHR46641">
    <property type="entry name" value="FMRFAMIDE RECEPTOR-RELATED"/>
    <property type="match status" value="1"/>
</dbReference>
<dbReference type="AlphaFoldDB" id="A0A915K4V1"/>
<evidence type="ECO:0000256" key="5">
    <source>
        <dbReference type="SAM" id="Phobius"/>
    </source>
</evidence>
<protein>
    <submittedName>
        <fullName evidence="8">G-protein coupled receptors family 1 profile domain-containing protein</fullName>
    </submittedName>
</protein>
<dbReference type="SUPFAM" id="SSF81321">
    <property type="entry name" value="Family A G protein-coupled receptor-like"/>
    <property type="match status" value="1"/>
</dbReference>
<dbReference type="PROSITE" id="PS50262">
    <property type="entry name" value="G_PROTEIN_RECEP_F1_2"/>
    <property type="match status" value="1"/>
</dbReference>
<proteinExistence type="predicted"/>
<reference evidence="8" key="1">
    <citation type="submission" date="2022-11" db="UniProtKB">
        <authorList>
            <consortium name="WormBaseParasite"/>
        </authorList>
    </citation>
    <scope>IDENTIFICATION</scope>
</reference>
<organism evidence="7 8">
    <name type="scientific">Romanomermis culicivorax</name>
    <name type="common">Nematode worm</name>
    <dbReference type="NCBI Taxonomy" id="13658"/>
    <lineage>
        <taxon>Eukaryota</taxon>
        <taxon>Metazoa</taxon>
        <taxon>Ecdysozoa</taxon>
        <taxon>Nematoda</taxon>
        <taxon>Enoplea</taxon>
        <taxon>Dorylaimia</taxon>
        <taxon>Mermithida</taxon>
        <taxon>Mermithoidea</taxon>
        <taxon>Mermithidae</taxon>
        <taxon>Romanomermis</taxon>
    </lineage>
</organism>
<dbReference type="InterPro" id="IPR052954">
    <property type="entry name" value="GPCR-Ligand_Int"/>
</dbReference>
<evidence type="ECO:0000313" key="7">
    <source>
        <dbReference type="Proteomes" id="UP000887565"/>
    </source>
</evidence>
<evidence type="ECO:0000256" key="1">
    <source>
        <dbReference type="ARBA" id="ARBA00004370"/>
    </source>
</evidence>
<keyword evidence="3 5" id="KW-1133">Transmembrane helix</keyword>
<name>A0A915K4V1_ROMCU</name>
<evidence type="ECO:0000256" key="2">
    <source>
        <dbReference type="ARBA" id="ARBA00022692"/>
    </source>
</evidence>
<feature type="domain" description="G-protein coupled receptors family 1 profile" evidence="6">
    <location>
        <begin position="1"/>
        <end position="185"/>
    </location>
</feature>
<sequence>MTVLMTLERYLCVAWPTSSKSVFSHPNVKKATYAVVVIFLVIHAQTPISRMTEMSVCEATGRRIYKLLMRPGYLYSFTEKIYSLLNLLLSLVLPGILLVAFTSRLTFILCCRSLPQFSARKRCVTRIALATMMSQLTLEVPAVGVYGAAALRGVEFVNEDPTMCTCHILSNFANQMNASICFLIYLSCSETFRHLCYSRFCLSAAVPLDQLTEKMWKILMESFIELTYQLHFHGGKRQNGGAEMS</sequence>
<dbReference type="WBParaSite" id="nRc.2.0.1.t32875-RA">
    <property type="protein sequence ID" value="nRc.2.0.1.t32875-RA"/>
    <property type="gene ID" value="nRc.2.0.1.g32875"/>
</dbReference>
<dbReference type="GO" id="GO:0016020">
    <property type="term" value="C:membrane"/>
    <property type="evidence" value="ECO:0007669"/>
    <property type="project" value="UniProtKB-SubCell"/>
</dbReference>
<dbReference type="PANTHER" id="PTHR46641:SF8">
    <property type="entry name" value="G-PROTEIN COUPLED RECEPTORS FAMILY 1 PROFILE DOMAIN-CONTAINING PROTEIN"/>
    <property type="match status" value="1"/>
</dbReference>
<keyword evidence="2 5" id="KW-0812">Transmembrane</keyword>
<feature type="transmembrane region" description="Helical" evidence="5">
    <location>
        <begin position="81"/>
        <end position="102"/>
    </location>
</feature>
<evidence type="ECO:0000256" key="3">
    <source>
        <dbReference type="ARBA" id="ARBA00022989"/>
    </source>
</evidence>
<evidence type="ECO:0000259" key="6">
    <source>
        <dbReference type="PROSITE" id="PS50262"/>
    </source>
</evidence>
<evidence type="ECO:0000256" key="4">
    <source>
        <dbReference type="ARBA" id="ARBA00023136"/>
    </source>
</evidence>
<keyword evidence="4 5" id="KW-0472">Membrane</keyword>
<accession>A0A915K4V1</accession>